<evidence type="ECO:0000313" key="2">
    <source>
        <dbReference type="Proteomes" id="UP000594454"/>
    </source>
</evidence>
<dbReference type="AlphaFoldDB" id="A0A7R8Z2B5"/>
<sequence>MNLENSNVITIQHCDLVAAPITESGVLNEAKWTLPEAEFHDQHVQREMSVSSLFYWVIRSNDDRHFSYAGLSYDSLVIIMGRSVINWHAMKQGDDSGCLSGSVMIPFGRSGILYDRLYEANDAVKQFEAILDLIRPSMFEQYAVNEFFSD</sequence>
<reference evidence="1 2" key="1">
    <citation type="submission" date="2020-11" db="EMBL/GenBank/DDBJ databases">
        <authorList>
            <person name="Wallbank WR R."/>
            <person name="Pardo Diaz C."/>
            <person name="Kozak K."/>
            <person name="Martin S."/>
            <person name="Jiggins C."/>
            <person name="Moest M."/>
            <person name="Warren A I."/>
            <person name="Generalovic N T."/>
            <person name="Byers J.R.P. K."/>
            <person name="Montejo-Kovacevich G."/>
            <person name="Yen C E."/>
        </authorList>
    </citation>
    <scope>NUCLEOTIDE SEQUENCE [LARGE SCALE GENOMIC DNA]</scope>
</reference>
<name>A0A7R8Z2B5_HERIL</name>
<protein>
    <submittedName>
        <fullName evidence="1">Uncharacterized protein</fullName>
    </submittedName>
</protein>
<dbReference type="InParanoid" id="A0A7R8Z2B5"/>
<gene>
    <name evidence="1" type="ORF">HERILL_LOCUS13115</name>
</gene>
<accession>A0A7R8Z2B5</accession>
<dbReference type="Proteomes" id="UP000594454">
    <property type="component" value="Chromosome 5"/>
</dbReference>
<organism evidence="1 2">
    <name type="scientific">Hermetia illucens</name>
    <name type="common">Black soldier fly</name>
    <dbReference type="NCBI Taxonomy" id="343691"/>
    <lineage>
        <taxon>Eukaryota</taxon>
        <taxon>Metazoa</taxon>
        <taxon>Ecdysozoa</taxon>
        <taxon>Arthropoda</taxon>
        <taxon>Hexapoda</taxon>
        <taxon>Insecta</taxon>
        <taxon>Pterygota</taxon>
        <taxon>Neoptera</taxon>
        <taxon>Endopterygota</taxon>
        <taxon>Diptera</taxon>
        <taxon>Brachycera</taxon>
        <taxon>Stratiomyomorpha</taxon>
        <taxon>Stratiomyidae</taxon>
        <taxon>Hermetiinae</taxon>
        <taxon>Hermetia</taxon>
    </lineage>
</organism>
<proteinExistence type="predicted"/>
<evidence type="ECO:0000313" key="1">
    <source>
        <dbReference type="EMBL" id="CAD7090647.1"/>
    </source>
</evidence>
<keyword evidence="2" id="KW-1185">Reference proteome</keyword>
<dbReference type="EMBL" id="LR899013">
    <property type="protein sequence ID" value="CAD7090647.1"/>
    <property type="molecule type" value="Genomic_DNA"/>
</dbReference>